<evidence type="ECO:0000313" key="2">
    <source>
        <dbReference type="Proteomes" id="UP000255382"/>
    </source>
</evidence>
<dbReference type="Proteomes" id="UP000255382">
    <property type="component" value="Unassembled WGS sequence"/>
</dbReference>
<reference evidence="1 2" key="1">
    <citation type="submission" date="2018-06" db="EMBL/GenBank/DDBJ databases">
        <authorList>
            <consortium name="Pathogen Informatics"/>
            <person name="Doyle S."/>
        </authorList>
    </citation>
    <scope>NUCLEOTIDE SEQUENCE [LARGE SCALE GENOMIC DNA]</scope>
    <source>
        <strain evidence="1 2">NCTC5050</strain>
    </source>
</reference>
<protein>
    <submittedName>
        <fullName evidence="1">Phenylacetate-coenzyme A ligase</fullName>
        <ecNumber evidence="1">6.2.1.30</ecNumber>
    </submittedName>
</protein>
<dbReference type="Gene3D" id="3.40.50.12780">
    <property type="entry name" value="N-terminal domain of ligase-like"/>
    <property type="match status" value="1"/>
</dbReference>
<gene>
    <name evidence="1" type="primary">paaK_2</name>
    <name evidence="1" type="ORF">NCTC5050_02214</name>
</gene>
<keyword evidence="2" id="KW-1185">Reference proteome</keyword>
<name>A0A377ZHW7_KLEPO</name>
<dbReference type="InterPro" id="IPR042099">
    <property type="entry name" value="ANL_N_sf"/>
</dbReference>
<organism evidence="1 2">
    <name type="scientific">Klebsiella pneumoniae subsp. ozaenae</name>
    <dbReference type="NCBI Taxonomy" id="574"/>
    <lineage>
        <taxon>Bacteria</taxon>
        <taxon>Pseudomonadati</taxon>
        <taxon>Pseudomonadota</taxon>
        <taxon>Gammaproteobacteria</taxon>
        <taxon>Enterobacterales</taxon>
        <taxon>Enterobacteriaceae</taxon>
        <taxon>Klebsiella/Raoultella group</taxon>
        <taxon>Klebsiella</taxon>
        <taxon>Klebsiella pneumoniae complex</taxon>
    </lineage>
</organism>
<evidence type="ECO:0000313" key="1">
    <source>
        <dbReference type="EMBL" id="STU71385.1"/>
    </source>
</evidence>
<dbReference type="EC" id="6.2.1.30" evidence="1"/>
<dbReference type="EMBL" id="UGLZ01000004">
    <property type="protein sequence ID" value="STU71385.1"/>
    <property type="molecule type" value="Genomic_DNA"/>
</dbReference>
<keyword evidence="1" id="KW-0436">Ligase</keyword>
<sequence length="75" mass="8242">MVTPSYCLNLIEELERQMGGDARSCSLRVGVFGAEPWTLAMRAEIERRLGITRPGYLRFVGSHGTGRSDGVSGNR</sequence>
<dbReference type="AlphaFoldDB" id="A0A377ZHW7"/>
<dbReference type="GO" id="GO:0047475">
    <property type="term" value="F:phenylacetate-CoA ligase activity"/>
    <property type="evidence" value="ECO:0007669"/>
    <property type="project" value="UniProtKB-EC"/>
</dbReference>
<accession>A0A377ZHW7</accession>
<proteinExistence type="predicted"/>